<evidence type="ECO:0000256" key="1">
    <source>
        <dbReference type="SAM" id="SignalP"/>
    </source>
</evidence>
<protein>
    <recommendedName>
        <fullName evidence="2">Ubiquitin 3 binding protein But2 C-terminal domain-containing protein</fullName>
    </recommendedName>
</protein>
<gene>
    <name evidence="3" type="ORF">K504DRAFT_424579</name>
</gene>
<sequence>MRSMLLLAVLGGIQAVTAGMDLIDRQFPKLIVLVSSTTPTTVIGTKFEGLISPDVYTEVLFDVPSKVAQLCRVNFHIAREHWAIMGDQPFIFNISTLDRSVNKDKDTWKDRPSPVHWVATVQVTYLGKVTFLNGGDGRVSCAKGKPASFLLHPTAEVGLLNWYELARPLHGIVYEMHN</sequence>
<keyword evidence="1" id="KW-0732">Signal</keyword>
<dbReference type="Proteomes" id="UP000799428">
    <property type="component" value="Unassembled WGS sequence"/>
</dbReference>
<evidence type="ECO:0000313" key="3">
    <source>
        <dbReference type="EMBL" id="KAF2713715.1"/>
    </source>
</evidence>
<feature type="domain" description="Ubiquitin 3 binding protein But2 C-terminal" evidence="2">
    <location>
        <begin position="26"/>
        <end position="166"/>
    </location>
</feature>
<reference evidence="3" key="1">
    <citation type="journal article" date="2020" name="Stud. Mycol.">
        <title>101 Dothideomycetes genomes: a test case for predicting lifestyles and emergence of pathogens.</title>
        <authorList>
            <person name="Haridas S."/>
            <person name="Albert R."/>
            <person name="Binder M."/>
            <person name="Bloem J."/>
            <person name="Labutti K."/>
            <person name="Salamov A."/>
            <person name="Andreopoulos B."/>
            <person name="Baker S."/>
            <person name="Barry K."/>
            <person name="Bills G."/>
            <person name="Bluhm B."/>
            <person name="Cannon C."/>
            <person name="Castanera R."/>
            <person name="Culley D."/>
            <person name="Daum C."/>
            <person name="Ezra D."/>
            <person name="Gonzalez J."/>
            <person name="Henrissat B."/>
            <person name="Kuo A."/>
            <person name="Liang C."/>
            <person name="Lipzen A."/>
            <person name="Lutzoni F."/>
            <person name="Magnuson J."/>
            <person name="Mondo S."/>
            <person name="Nolan M."/>
            <person name="Ohm R."/>
            <person name="Pangilinan J."/>
            <person name="Park H.-J."/>
            <person name="Ramirez L."/>
            <person name="Alfaro M."/>
            <person name="Sun H."/>
            <person name="Tritt A."/>
            <person name="Yoshinaga Y."/>
            <person name="Zwiers L.-H."/>
            <person name="Turgeon B."/>
            <person name="Goodwin S."/>
            <person name="Spatafora J."/>
            <person name="Crous P."/>
            <person name="Grigoriev I."/>
        </authorList>
    </citation>
    <scope>NUCLEOTIDE SEQUENCE</scope>
    <source>
        <strain evidence="3">CBS 279.74</strain>
    </source>
</reference>
<dbReference type="AlphaFoldDB" id="A0A6G1KME1"/>
<dbReference type="PANTHER" id="PTHR39613:SF1">
    <property type="entry name" value="ANCHORED CELL WALL PROTEIN, PUTATIVE (AFU_ORTHOLOGUE AFUA_4G08960)-RELATED"/>
    <property type="match status" value="1"/>
</dbReference>
<keyword evidence="4" id="KW-1185">Reference proteome</keyword>
<name>A0A6G1KME1_9PLEO</name>
<dbReference type="OrthoDB" id="4657524at2759"/>
<evidence type="ECO:0000313" key="4">
    <source>
        <dbReference type="Proteomes" id="UP000799428"/>
    </source>
</evidence>
<feature type="signal peptide" evidence="1">
    <location>
        <begin position="1"/>
        <end position="19"/>
    </location>
</feature>
<dbReference type="Pfam" id="PF09792">
    <property type="entry name" value="But2"/>
    <property type="match status" value="1"/>
</dbReference>
<evidence type="ECO:0000259" key="2">
    <source>
        <dbReference type="Pfam" id="PF09792"/>
    </source>
</evidence>
<accession>A0A6G1KME1</accession>
<dbReference type="InterPro" id="IPR018620">
    <property type="entry name" value="Ubiquitin3-bd_protein_But2_C"/>
</dbReference>
<feature type="chain" id="PRO_5026136303" description="Ubiquitin 3 binding protein But2 C-terminal domain-containing protein" evidence="1">
    <location>
        <begin position="20"/>
        <end position="178"/>
    </location>
</feature>
<dbReference type="EMBL" id="MU005765">
    <property type="protein sequence ID" value="KAF2713715.1"/>
    <property type="molecule type" value="Genomic_DNA"/>
</dbReference>
<dbReference type="PANTHER" id="PTHR39613">
    <property type="entry name" value="ANCHORED CELL WALL PROTEIN, PUTATIVE (AFU_ORTHOLOGUE AFUA_4G08960)-RELATED"/>
    <property type="match status" value="1"/>
</dbReference>
<proteinExistence type="predicted"/>
<organism evidence="3 4">
    <name type="scientific">Pleomassaria siparia CBS 279.74</name>
    <dbReference type="NCBI Taxonomy" id="1314801"/>
    <lineage>
        <taxon>Eukaryota</taxon>
        <taxon>Fungi</taxon>
        <taxon>Dikarya</taxon>
        <taxon>Ascomycota</taxon>
        <taxon>Pezizomycotina</taxon>
        <taxon>Dothideomycetes</taxon>
        <taxon>Pleosporomycetidae</taxon>
        <taxon>Pleosporales</taxon>
        <taxon>Pleomassariaceae</taxon>
        <taxon>Pleomassaria</taxon>
    </lineage>
</organism>